<feature type="transmembrane region" description="Helical" evidence="1">
    <location>
        <begin position="23"/>
        <end position="41"/>
    </location>
</feature>
<dbReference type="CDD" id="cd22903">
    <property type="entry name" value="NI9M"/>
    <property type="match status" value="1"/>
</dbReference>
<dbReference type="PANTHER" id="PTHR38488">
    <property type="entry name" value="OXIDOREDUCTASE 9.5 KDA SUBUNIT, PUTATIVE (AFU_ORTHOLOGUE AFUA_5G08980)-RELATED"/>
    <property type="match status" value="1"/>
</dbReference>
<keyword evidence="3" id="KW-1185">Reference proteome</keyword>
<dbReference type="RefSeq" id="XP_033532511.1">
    <property type="nucleotide sequence ID" value="XM_033679840.1"/>
</dbReference>
<keyword evidence="1" id="KW-1133">Transmembrane helix</keyword>
<evidence type="ECO:0000313" key="2">
    <source>
        <dbReference type="EMBL" id="KAF1810880.1"/>
    </source>
</evidence>
<dbReference type="OrthoDB" id="2093409at2759"/>
<evidence type="ECO:0000313" key="4">
    <source>
        <dbReference type="RefSeq" id="XP_033532511.1"/>
    </source>
</evidence>
<dbReference type="AlphaFoldDB" id="A0A6G1FYW0"/>
<evidence type="ECO:0000313" key="3">
    <source>
        <dbReference type="Proteomes" id="UP000504638"/>
    </source>
</evidence>
<organism evidence="2">
    <name type="scientific">Eremomyces bilateralis CBS 781.70</name>
    <dbReference type="NCBI Taxonomy" id="1392243"/>
    <lineage>
        <taxon>Eukaryota</taxon>
        <taxon>Fungi</taxon>
        <taxon>Dikarya</taxon>
        <taxon>Ascomycota</taxon>
        <taxon>Pezizomycotina</taxon>
        <taxon>Dothideomycetes</taxon>
        <taxon>Dothideomycetes incertae sedis</taxon>
        <taxon>Eremomycetales</taxon>
        <taxon>Eremomycetaceae</taxon>
        <taxon>Eremomyces</taxon>
    </lineage>
</organism>
<dbReference type="PANTHER" id="PTHR38488:SF1">
    <property type="entry name" value="OXIDOREDUCTASE 9.5 KDA SUBUNIT, PUTATIVE (AFU_ORTHOLOGUE AFUA_5G08980)-RELATED"/>
    <property type="match status" value="1"/>
</dbReference>
<protein>
    <submittedName>
        <fullName evidence="2 4">NADH-ubiquinone oxidoreductase 9.5 kDa subunit</fullName>
    </submittedName>
</protein>
<keyword evidence="1" id="KW-0472">Membrane</keyword>
<dbReference type="EMBL" id="ML975164">
    <property type="protein sequence ID" value="KAF1810880.1"/>
    <property type="molecule type" value="Genomic_DNA"/>
</dbReference>
<dbReference type="GeneID" id="54420410"/>
<reference evidence="2 4" key="1">
    <citation type="submission" date="2020-01" db="EMBL/GenBank/DDBJ databases">
        <authorList>
            <consortium name="DOE Joint Genome Institute"/>
            <person name="Haridas S."/>
            <person name="Albert R."/>
            <person name="Binder M."/>
            <person name="Bloem J."/>
            <person name="Labutti K."/>
            <person name="Salamov A."/>
            <person name="Andreopoulos B."/>
            <person name="Baker S.E."/>
            <person name="Barry K."/>
            <person name="Bills G."/>
            <person name="Bluhm B.H."/>
            <person name="Cannon C."/>
            <person name="Castanera R."/>
            <person name="Culley D.E."/>
            <person name="Daum C."/>
            <person name="Ezra D."/>
            <person name="Gonzalez J.B."/>
            <person name="Henrissat B."/>
            <person name="Kuo A."/>
            <person name="Liang C."/>
            <person name="Lipzen A."/>
            <person name="Lutzoni F."/>
            <person name="Magnuson J."/>
            <person name="Mondo S."/>
            <person name="Nolan M."/>
            <person name="Ohm R."/>
            <person name="Pangilinan J."/>
            <person name="Park H.-J."/>
            <person name="Ramirez L."/>
            <person name="Alfaro M."/>
            <person name="Sun H."/>
            <person name="Tritt A."/>
            <person name="Yoshinaga Y."/>
            <person name="Zwiers L.-H."/>
            <person name="Turgeon B.G."/>
            <person name="Goodwin S.B."/>
            <person name="Spatafora J.W."/>
            <person name="Crous P.W."/>
            <person name="Grigoriev I.V."/>
        </authorList>
    </citation>
    <scope>NUCLEOTIDE SEQUENCE</scope>
    <source>
        <strain evidence="2 4">CBS 781.70</strain>
    </source>
</reference>
<dbReference type="InterPro" id="IPR039961">
    <property type="entry name" value="Nuo9.5"/>
</dbReference>
<proteinExistence type="predicted"/>
<gene>
    <name evidence="2 4" type="ORF">P152DRAFT_460175</name>
</gene>
<reference evidence="4" key="3">
    <citation type="submission" date="2025-04" db="UniProtKB">
        <authorList>
            <consortium name="RefSeq"/>
        </authorList>
    </citation>
    <scope>IDENTIFICATION</scope>
    <source>
        <strain evidence="4">CBS 781.70</strain>
    </source>
</reference>
<keyword evidence="2" id="KW-0830">Ubiquinone</keyword>
<sequence>MSRPFFWHNPLKLMRWASREKPAYFWAIAIGSVGPALMVVVPPIRARMGDVEIEQIPHSYPVPTGPRRIPKGYDDP</sequence>
<accession>A0A6G1FYW0</accession>
<dbReference type="Proteomes" id="UP000504638">
    <property type="component" value="Unplaced"/>
</dbReference>
<name>A0A6G1FYW0_9PEZI</name>
<keyword evidence="1" id="KW-0812">Transmembrane</keyword>
<reference evidence="4" key="2">
    <citation type="submission" date="2020-04" db="EMBL/GenBank/DDBJ databases">
        <authorList>
            <consortium name="NCBI Genome Project"/>
        </authorList>
    </citation>
    <scope>NUCLEOTIDE SEQUENCE</scope>
    <source>
        <strain evidence="4">CBS 781.70</strain>
    </source>
</reference>
<evidence type="ECO:0000256" key="1">
    <source>
        <dbReference type="SAM" id="Phobius"/>
    </source>
</evidence>